<dbReference type="InterPro" id="IPR003661">
    <property type="entry name" value="HisK_dim/P_dom"/>
</dbReference>
<dbReference type="SUPFAM" id="SSF47384">
    <property type="entry name" value="Homodimeric domain of signal transducing histidine kinase"/>
    <property type="match status" value="1"/>
</dbReference>
<name>A0ABS7ZMY4_9GAMM</name>
<dbReference type="InterPro" id="IPR036890">
    <property type="entry name" value="HATPase_C_sf"/>
</dbReference>
<dbReference type="InterPro" id="IPR003594">
    <property type="entry name" value="HATPase_dom"/>
</dbReference>
<evidence type="ECO:0000256" key="2">
    <source>
        <dbReference type="ARBA" id="ARBA00004141"/>
    </source>
</evidence>
<evidence type="ECO:0000313" key="16">
    <source>
        <dbReference type="EMBL" id="MCA6063071.1"/>
    </source>
</evidence>
<dbReference type="PANTHER" id="PTHR45436:SF14">
    <property type="entry name" value="SENSOR PROTEIN QSEC"/>
    <property type="match status" value="1"/>
</dbReference>
<dbReference type="Gene3D" id="1.10.287.130">
    <property type="match status" value="1"/>
</dbReference>
<dbReference type="GO" id="GO:0016301">
    <property type="term" value="F:kinase activity"/>
    <property type="evidence" value="ECO:0007669"/>
    <property type="project" value="UniProtKB-KW"/>
</dbReference>
<dbReference type="RefSeq" id="WP_225672704.1">
    <property type="nucleotide sequence ID" value="NZ_JAEDAH010000024.1"/>
</dbReference>
<evidence type="ECO:0000256" key="4">
    <source>
        <dbReference type="ARBA" id="ARBA00022553"/>
    </source>
</evidence>
<dbReference type="PANTHER" id="PTHR45436">
    <property type="entry name" value="SENSOR HISTIDINE KINASE YKOH"/>
    <property type="match status" value="1"/>
</dbReference>
<dbReference type="PROSITE" id="PS50885">
    <property type="entry name" value="HAMP"/>
    <property type="match status" value="1"/>
</dbReference>
<evidence type="ECO:0000256" key="10">
    <source>
        <dbReference type="ARBA" id="ARBA00022989"/>
    </source>
</evidence>
<dbReference type="InterPro" id="IPR050428">
    <property type="entry name" value="TCS_sensor_his_kinase"/>
</dbReference>
<keyword evidence="5" id="KW-0808">Transferase</keyword>
<keyword evidence="12 13" id="KW-0472">Membrane</keyword>
<dbReference type="InterPro" id="IPR036097">
    <property type="entry name" value="HisK_dim/P_sf"/>
</dbReference>
<keyword evidence="10 13" id="KW-1133">Transmembrane helix</keyword>
<feature type="domain" description="Histidine kinase" evidence="14">
    <location>
        <begin position="247"/>
        <end position="457"/>
    </location>
</feature>
<accession>A0ABS7ZMY4</accession>
<evidence type="ECO:0000256" key="1">
    <source>
        <dbReference type="ARBA" id="ARBA00000085"/>
    </source>
</evidence>
<gene>
    <name evidence="16" type="ORF">I9W95_05560</name>
</gene>
<comment type="catalytic activity">
    <reaction evidence="1">
        <text>ATP + protein L-histidine = ADP + protein N-phospho-L-histidine.</text>
        <dbReference type="EC" id="2.7.13.3"/>
    </reaction>
</comment>
<dbReference type="PROSITE" id="PS50109">
    <property type="entry name" value="HIS_KIN"/>
    <property type="match status" value="1"/>
</dbReference>
<dbReference type="Pfam" id="PF02518">
    <property type="entry name" value="HATPase_c"/>
    <property type="match status" value="1"/>
</dbReference>
<evidence type="ECO:0000256" key="8">
    <source>
        <dbReference type="ARBA" id="ARBA00022777"/>
    </source>
</evidence>
<sequence>MRLSIRNTLLLLLMFVLLLAIGLNSLFGHMVARHEVNEVFDAELAVSAKLIKGLLNEKDLIGDLPRIAEALQESLGTVQPAQPELEAYERTRLIQVWQQDGSELIFRSPGAPEYALAPMRKGFYHHDGKSGEWVVYVTDLPQANSWLMVGEYPYARAEIIDELGQVFGVSGVIALIICSLVALTAIDYGLGPLKQLGAVLRRRSLNNLQPVDLVRTPKELRPVVEGLNQMFARLSAGLERERRFVADAAHELRTPLSVIKLQTQHLQGLDCHDLKEELQQLEQSADRSGRVVEQLLLLARLDEEQSPQKEQLDLAELCRRTLAELHFKADKQGCALGLDSQPEHILLRANATMLEVAIRNLIENALRYAPGSAVDVALNADSQQVELTVRDHGQGVSDSELQRLSERFYRAGVTSHGGAGLGLSIVARIADVHGARLRLANHPQGGLLVTLTFARGEGE</sequence>
<dbReference type="InterPro" id="IPR004358">
    <property type="entry name" value="Sig_transdc_His_kin-like_C"/>
</dbReference>
<dbReference type="Proteomes" id="UP000714380">
    <property type="component" value="Unassembled WGS sequence"/>
</dbReference>
<dbReference type="Gene3D" id="3.30.565.10">
    <property type="entry name" value="Histidine kinase-like ATPase, C-terminal domain"/>
    <property type="match status" value="1"/>
</dbReference>
<dbReference type="Pfam" id="PF00512">
    <property type="entry name" value="HisKA"/>
    <property type="match status" value="1"/>
</dbReference>
<evidence type="ECO:0000313" key="17">
    <source>
        <dbReference type="Proteomes" id="UP000714380"/>
    </source>
</evidence>
<dbReference type="InterPro" id="IPR005467">
    <property type="entry name" value="His_kinase_dom"/>
</dbReference>
<dbReference type="EMBL" id="JAEDAH010000024">
    <property type="protein sequence ID" value="MCA6063071.1"/>
    <property type="molecule type" value="Genomic_DNA"/>
</dbReference>
<evidence type="ECO:0000256" key="5">
    <source>
        <dbReference type="ARBA" id="ARBA00022679"/>
    </source>
</evidence>
<proteinExistence type="predicted"/>
<comment type="caution">
    <text evidence="16">The sequence shown here is derived from an EMBL/GenBank/DDBJ whole genome shotgun (WGS) entry which is preliminary data.</text>
</comment>
<dbReference type="SUPFAM" id="SSF55874">
    <property type="entry name" value="ATPase domain of HSP90 chaperone/DNA topoisomerase II/histidine kinase"/>
    <property type="match status" value="1"/>
</dbReference>
<keyword evidence="17" id="KW-1185">Reference proteome</keyword>
<evidence type="ECO:0000259" key="15">
    <source>
        <dbReference type="PROSITE" id="PS50885"/>
    </source>
</evidence>
<keyword evidence="4" id="KW-0597">Phosphoprotein</keyword>
<evidence type="ECO:0000259" key="14">
    <source>
        <dbReference type="PROSITE" id="PS50109"/>
    </source>
</evidence>
<evidence type="ECO:0000256" key="3">
    <source>
        <dbReference type="ARBA" id="ARBA00012438"/>
    </source>
</evidence>
<evidence type="ECO:0000256" key="9">
    <source>
        <dbReference type="ARBA" id="ARBA00022840"/>
    </source>
</evidence>
<keyword evidence="8 16" id="KW-0418">Kinase</keyword>
<dbReference type="EC" id="2.7.13.3" evidence="3"/>
<feature type="transmembrane region" description="Helical" evidence="13">
    <location>
        <begin position="166"/>
        <end position="186"/>
    </location>
</feature>
<evidence type="ECO:0000256" key="12">
    <source>
        <dbReference type="ARBA" id="ARBA00023136"/>
    </source>
</evidence>
<keyword evidence="7" id="KW-0547">Nucleotide-binding</keyword>
<evidence type="ECO:0000256" key="11">
    <source>
        <dbReference type="ARBA" id="ARBA00023012"/>
    </source>
</evidence>
<keyword evidence="11" id="KW-0902">Two-component regulatory system</keyword>
<reference evidence="16 17" key="1">
    <citation type="submission" date="2020-12" db="EMBL/GenBank/DDBJ databases">
        <title>Novel Thalassolituus-related marine hydrocarbonoclastic bacteria mediated algae-derived hydrocarbons mineralization in twilight zone of the northern South China Sea.</title>
        <authorList>
            <person name="Dong C."/>
        </authorList>
    </citation>
    <scope>NUCLEOTIDE SEQUENCE [LARGE SCALE GENOMIC DNA]</scope>
    <source>
        <strain evidence="16 17">IMCC1826</strain>
    </source>
</reference>
<protein>
    <recommendedName>
        <fullName evidence="3">histidine kinase</fullName>
        <ecNumber evidence="3">2.7.13.3</ecNumber>
    </recommendedName>
</protein>
<feature type="domain" description="HAMP" evidence="15">
    <location>
        <begin position="187"/>
        <end position="239"/>
    </location>
</feature>
<dbReference type="PRINTS" id="PR00344">
    <property type="entry name" value="BCTRLSENSOR"/>
</dbReference>
<evidence type="ECO:0000256" key="7">
    <source>
        <dbReference type="ARBA" id="ARBA00022741"/>
    </source>
</evidence>
<dbReference type="CDD" id="cd00082">
    <property type="entry name" value="HisKA"/>
    <property type="match status" value="1"/>
</dbReference>
<dbReference type="SMART" id="SM00387">
    <property type="entry name" value="HATPase_c"/>
    <property type="match status" value="1"/>
</dbReference>
<keyword evidence="6 13" id="KW-0812">Transmembrane</keyword>
<evidence type="ECO:0000256" key="6">
    <source>
        <dbReference type="ARBA" id="ARBA00022692"/>
    </source>
</evidence>
<dbReference type="SMART" id="SM00388">
    <property type="entry name" value="HisKA"/>
    <property type="match status" value="1"/>
</dbReference>
<dbReference type="InterPro" id="IPR003660">
    <property type="entry name" value="HAMP_dom"/>
</dbReference>
<keyword evidence="9" id="KW-0067">ATP-binding</keyword>
<organism evidence="16 17">
    <name type="scientific">Thalassolituus marinus</name>
    <dbReference type="NCBI Taxonomy" id="671053"/>
    <lineage>
        <taxon>Bacteria</taxon>
        <taxon>Pseudomonadati</taxon>
        <taxon>Pseudomonadota</taxon>
        <taxon>Gammaproteobacteria</taxon>
        <taxon>Oceanospirillales</taxon>
        <taxon>Oceanospirillaceae</taxon>
        <taxon>Thalassolituus</taxon>
    </lineage>
</organism>
<comment type="subcellular location">
    <subcellularLocation>
        <location evidence="2">Membrane</location>
        <topology evidence="2">Multi-pass membrane protein</topology>
    </subcellularLocation>
</comment>
<evidence type="ECO:0000256" key="13">
    <source>
        <dbReference type="SAM" id="Phobius"/>
    </source>
</evidence>